<dbReference type="EMBL" id="DYXT01000034">
    <property type="protein sequence ID" value="HJE39417.1"/>
    <property type="molecule type" value="Genomic_DNA"/>
</dbReference>
<accession>A0A4Q0UAW9</accession>
<dbReference type="EC" id="1.3.1.-" evidence="5"/>
<gene>
    <name evidence="9" type="ORF">K8V47_06650</name>
</gene>
<keyword evidence="4 5" id="KW-0560">Oxidoreductase</keyword>
<evidence type="ECO:0000313" key="9">
    <source>
        <dbReference type="EMBL" id="HJE39417.1"/>
    </source>
</evidence>
<protein>
    <recommendedName>
        <fullName evidence="5">tRNA-dihydrouridine synthase</fullName>
        <ecNumber evidence="5">1.3.1.-</ecNumber>
    </recommendedName>
</protein>
<evidence type="ECO:0000256" key="2">
    <source>
        <dbReference type="ARBA" id="ARBA00022643"/>
    </source>
</evidence>
<dbReference type="PANTHER" id="PTHR11082">
    <property type="entry name" value="TRNA-DIHYDROURIDINE SYNTHASE"/>
    <property type="match status" value="1"/>
</dbReference>
<evidence type="ECO:0000256" key="7">
    <source>
        <dbReference type="PIRSR" id="PIRSR006621-2"/>
    </source>
</evidence>
<dbReference type="InterPro" id="IPR001269">
    <property type="entry name" value="DUS_fam"/>
</dbReference>
<evidence type="ECO:0000259" key="8">
    <source>
        <dbReference type="Pfam" id="PF01207"/>
    </source>
</evidence>
<dbReference type="InterPro" id="IPR013785">
    <property type="entry name" value="Aldolase_TIM"/>
</dbReference>
<organism evidence="9 10">
    <name type="scientific">Candidatus Amulumruptor caecigallinarius</name>
    <dbReference type="NCBI Taxonomy" id="2109911"/>
    <lineage>
        <taxon>Bacteria</taxon>
        <taxon>Pseudomonadati</taxon>
        <taxon>Bacteroidota</taxon>
        <taxon>Bacteroidia</taxon>
        <taxon>Bacteroidales</taxon>
        <taxon>Muribaculaceae</taxon>
        <taxon>Candidatus Amulumruptor</taxon>
    </lineage>
</organism>
<dbReference type="Pfam" id="PF01207">
    <property type="entry name" value="Dus"/>
    <property type="match status" value="1"/>
</dbReference>
<dbReference type="PIRSF" id="PIRSF006621">
    <property type="entry name" value="Dus"/>
    <property type="match status" value="1"/>
</dbReference>
<evidence type="ECO:0000256" key="6">
    <source>
        <dbReference type="PIRSR" id="PIRSR006621-1"/>
    </source>
</evidence>
<dbReference type="Gene3D" id="3.20.20.70">
    <property type="entry name" value="Aldolase class I"/>
    <property type="match status" value="1"/>
</dbReference>
<feature type="binding site" evidence="7">
    <location>
        <position position="138"/>
    </location>
    <ligand>
        <name>FMN</name>
        <dbReference type="ChEBI" id="CHEBI:58210"/>
    </ligand>
</feature>
<proteinExistence type="inferred from homology"/>
<dbReference type="CDD" id="cd02801">
    <property type="entry name" value="DUS_like_FMN"/>
    <property type="match status" value="1"/>
</dbReference>
<reference evidence="9" key="1">
    <citation type="journal article" date="2021" name="PeerJ">
        <title>Extensive microbial diversity within the chicken gut microbiome revealed by metagenomics and culture.</title>
        <authorList>
            <person name="Gilroy R."/>
            <person name="Ravi A."/>
            <person name="Getino M."/>
            <person name="Pursley I."/>
            <person name="Horton D.L."/>
            <person name="Alikhan N.F."/>
            <person name="Baker D."/>
            <person name="Gharbi K."/>
            <person name="Hall N."/>
            <person name="Watson M."/>
            <person name="Adriaenssens E.M."/>
            <person name="Foster-Nyarko E."/>
            <person name="Jarju S."/>
            <person name="Secka A."/>
            <person name="Antonio M."/>
            <person name="Oren A."/>
            <person name="Chaudhuri R.R."/>
            <person name="La Ragione R."/>
            <person name="Hildebrand F."/>
            <person name="Pallen M.J."/>
        </authorList>
    </citation>
    <scope>NUCLEOTIDE SEQUENCE</scope>
    <source>
        <strain evidence="9">4100</strain>
    </source>
</reference>
<feature type="binding site" evidence="7">
    <location>
        <position position="167"/>
    </location>
    <ligand>
        <name>FMN</name>
        <dbReference type="ChEBI" id="CHEBI:58210"/>
    </ligand>
</feature>
<dbReference type="AlphaFoldDB" id="A0A4Q0UAW9"/>
<dbReference type="SUPFAM" id="SSF51395">
    <property type="entry name" value="FMN-linked oxidoreductases"/>
    <property type="match status" value="1"/>
</dbReference>
<comment type="function">
    <text evidence="5">Catalyzes the synthesis of 5,6-dihydrouridine (D), a modified base found in the D-loop of most tRNAs, via the reduction of the C5-C6 double bond in target uridines.</text>
</comment>
<evidence type="ECO:0000256" key="3">
    <source>
        <dbReference type="ARBA" id="ARBA00022694"/>
    </source>
</evidence>
<feature type="domain" description="DUS-like FMN-binding" evidence="8">
    <location>
        <begin position="10"/>
        <end position="297"/>
    </location>
</feature>
<feature type="binding site" evidence="7">
    <location>
        <begin position="223"/>
        <end position="224"/>
    </location>
    <ligand>
        <name>FMN</name>
        <dbReference type="ChEBI" id="CHEBI:58210"/>
    </ligand>
</feature>
<evidence type="ECO:0000256" key="5">
    <source>
        <dbReference type="PIRNR" id="PIRNR006621"/>
    </source>
</evidence>
<keyword evidence="3 5" id="KW-0819">tRNA processing</keyword>
<keyword evidence="2 5" id="KW-0288">FMN</keyword>
<dbReference type="PANTHER" id="PTHR11082:SF25">
    <property type="entry name" value="DUS-LIKE FMN-BINDING DOMAIN-CONTAINING PROTEIN"/>
    <property type="match status" value="1"/>
</dbReference>
<comment type="caution">
    <text evidence="9">The sequence shown here is derived from an EMBL/GenBank/DDBJ whole genome shotgun (WGS) entry which is preliminary data.</text>
</comment>
<name>A0A4Q0UAW9_9BACT</name>
<evidence type="ECO:0000256" key="1">
    <source>
        <dbReference type="ARBA" id="ARBA00022630"/>
    </source>
</evidence>
<evidence type="ECO:0000313" key="10">
    <source>
        <dbReference type="Proteomes" id="UP000711407"/>
    </source>
</evidence>
<reference evidence="9" key="2">
    <citation type="submission" date="2021-09" db="EMBL/GenBank/DDBJ databases">
        <authorList>
            <person name="Gilroy R."/>
        </authorList>
    </citation>
    <scope>NUCLEOTIDE SEQUENCE</scope>
    <source>
        <strain evidence="9">4100</strain>
    </source>
</reference>
<dbReference type="GO" id="GO:0050660">
    <property type="term" value="F:flavin adenine dinucleotide binding"/>
    <property type="evidence" value="ECO:0007669"/>
    <property type="project" value="InterPro"/>
</dbReference>
<keyword evidence="1 5" id="KW-0285">Flavoprotein</keyword>
<comment type="cofactor">
    <cofactor evidence="5 7">
        <name>FMN</name>
        <dbReference type="ChEBI" id="CHEBI:58210"/>
    </cofactor>
</comment>
<comment type="similarity">
    <text evidence="5">Belongs to the dus family.</text>
</comment>
<dbReference type="Proteomes" id="UP000711407">
    <property type="component" value="Unassembled WGS sequence"/>
</dbReference>
<evidence type="ECO:0000256" key="4">
    <source>
        <dbReference type="ARBA" id="ARBA00023002"/>
    </source>
</evidence>
<dbReference type="InterPro" id="IPR035587">
    <property type="entry name" value="DUS-like_FMN-bd"/>
</dbReference>
<feature type="active site" description="Proton donor" evidence="6">
    <location>
        <position position="98"/>
    </location>
</feature>
<feature type="binding site" evidence="7">
    <location>
        <position position="68"/>
    </location>
    <ligand>
        <name>FMN</name>
        <dbReference type="ChEBI" id="CHEBI:58210"/>
    </ligand>
</feature>
<dbReference type="GO" id="GO:0017150">
    <property type="term" value="F:tRNA dihydrouridine synthase activity"/>
    <property type="evidence" value="ECO:0007669"/>
    <property type="project" value="InterPro"/>
</dbReference>
<sequence>MNDKTPLLYAAPLQGYTEAEWRHYHAAVAGGADAYYTPFLRIDKGAVRSKDMRDITSALNNGIRIIPQILIRDTEELRTLVDAVASAGYREININMGCPFAPIIRHGRGTALLADREMLHALGCEMKERYSDVRFSAKMRLGLSDPAQWRTVIHEINEMPLTHLTVHPRTAAQQYSGELHMEEFAALLRQSSHPVVYNGDLSTPADIDRIIRTYPAINGIMAGRGLLARPTLFAEWRTACEQPTDSRLAVIIRLHDAIYSSYRQRLCGDSQILSKIKPMWEYLEGTIGHKAAKAIRKATSLAKYEAAVATIR</sequence>
<keyword evidence="7" id="KW-0547">Nucleotide-binding</keyword>